<evidence type="ECO:0000256" key="10">
    <source>
        <dbReference type="SAM" id="MobiDB-lite"/>
    </source>
</evidence>
<keyword evidence="7 9" id="KW-0573">Peptidoglycan synthesis</keyword>
<dbReference type="GO" id="GO:0005576">
    <property type="term" value="C:extracellular region"/>
    <property type="evidence" value="ECO:0007669"/>
    <property type="project" value="TreeGrafter"/>
</dbReference>
<evidence type="ECO:0000313" key="12">
    <source>
        <dbReference type="EMBL" id="EEX77449.1"/>
    </source>
</evidence>
<dbReference type="OrthoDB" id="9787225at2"/>
<evidence type="ECO:0000256" key="5">
    <source>
        <dbReference type="ARBA" id="ARBA00022801"/>
    </source>
</evidence>
<comment type="pathway">
    <text evidence="1 9">Cell wall biogenesis; peptidoglycan biosynthesis.</text>
</comment>
<keyword evidence="8 9" id="KW-0961">Cell wall biogenesis/degradation</keyword>
<evidence type="ECO:0000256" key="4">
    <source>
        <dbReference type="ARBA" id="ARBA00022679"/>
    </source>
</evidence>
<evidence type="ECO:0000256" key="9">
    <source>
        <dbReference type="PROSITE-ProRule" id="PRU01373"/>
    </source>
</evidence>
<evidence type="ECO:0000313" key="13">
    <source>
        <dbReference type="Proteomes" id="UP000003505"/>
    </source>
</evidence>
<comment type="similarity">
    <text evidence="2">Belongs to the YkuD family.</text>
</comment>
<evidence type="ECO:0000256" key="8">
    <source>
        <dbReference type="ARBA" id="ARBA00023316"/>
    </source>
</evidence>
<evidence type="ECO:0000256" key="2">
    <source>
        <dbReference type="ARBA" id="ARBA00005992"/>
    </source>
</evidence>
<feature type="active site" description="Proton donor/acceptor" evidence="9">
    <location>
        <position position="169"/>
    </location>
</feature>
<dbReference type="PANTHER" id="PTHR30582">
    <property type="entry name" value="L,D-TRANSPEPTIDASE"/>
    <property type="match status" value="1"/>
</dbReference>
<dbReference type="InterPro" id="IPR050979">
    <property type="entry name" value="LD-transpeptidase"/>
</dbReference>
<protein>
    <submittedName>
        <fullName evidence="12">ErfK/YbiS/YcfS/YnhG</fullName>
    </submittedName>
</protein>
<dbReference type="CDD" id="cd16913">
    <property type="entry name" value="YkuD_like"/>
    <property type="match status" value="1"/>
</dbReference>
<dbReference type="InterPro" id="IPR005490">
    <property type="entry name" value="LD_TPept_cat_dom"/>
</dbReference>
<feature type="region of interest" description="Disordered" evidence="10">
    <location>
        <begin position="371"/>
        <end position="429"/>
    </location>
</feature>
<feature type="compositionally biased region" description="Basic and acidic residues" evidence="10">
    <location>
        <begin position="374"/>
        <end position="394"/>
    </location>
</feature>
<dbReference type="SUPFAM" id="SSF141523">
    <property type="entry name" value="L,D-transpeptidase catalytic domain-like"/>
    <property type="match status" value="1"/>
</dbReference>
<keyword evidence="5" id="KW-0378">Hydrolase</keyword>
<evidence type="ECO:0000259" key="11">
    <source>
        <dbReference type="PROSITE" id="PS52029"/>
    </source>
</evidence>
<reference evidence="12 13" key="1">
    <citation type="submission" date="2009-09" db="EMBL/GenBank/DDBJ databases">
        <authorList>
            <person name="Weinstock G."/>
            <person name="Sodergren E."/>
            <person name="Clifton S."/>
            <person name="Fulton L."/>
            <person name="Fulton B."/>
            <person name="Courtney L."/>
            <person name="Fronick C."/>
            <person name="Harrison M."/>
            <person name="Strong C."/>
            <person name="Farmer C."/>
            <person name="Delahaunty K."/>
            <person name="Markovic C."/>
            <person name="Hall O."/>
            <person name="Minx P."/>
            <person name="Tomlinson C."/>
            <person name="Mitreva M."/>
            <person name="Nelson J."/>
            <person name="Hou S."/>
            <person name="Wollam A."/>
            <person name="Pepin K.H."/>
            <person name="Johnson M."/>
            <person name="Bhonagiri V."/>
            <person name="Nash W.E."/>
            <person name="Warren W."/>
            <person name="Chinwalla A."/>
            <person name="Mardis E.R."/>
            <person name="Wilson R.K."/>
        </authorList>
    </citation>
    <scope>NUCLEOTIDE SEQUENCE [LARGE SCALE GENOMIC DNA]</scope>
    <source>
        <strain evidence="13">ATCC 35185 / DSM 20758 / VPI D19B-28</strain>
    </source>
</reference>
<evidence type="ECO:0000256" key="1">
    <source>
        <dbReference type="ARBA" id="ARBA00004752"/>
    </source>
</evidence>
<organism evidence="12 13">
    <name type="scientific">Selenomonas sputigena (strain ATCC 35185 / DSM 20758 / CCUG 44933 / VPI D19B-28)</name>
    <dbReference type="NCBI Taxonomy" id="546271"/>
    <lineage>
        <taxon>Bacteria</taxon>
        <taxon>Bacillati</taxon>
        <taxon>Bacillota</taxon>
        <taxon>Negativicutes</taxon>
        <taxon>Selenomonadales</taxon>
        <taxon>Selenomonadaceae</taxon>
        <taxon>Selenomonas</taxon>
    </lineage>
</organism>
<dbReference type="STRING" id="546271.Selsp_1094"/>
<proteinExistence type="inferred from homology"/>
<dbReference type="EMBL" id="ACKP02000016">
    <property type="protein sequence ID" value="EEX77449.1"/>
    <property type="molecule type" value="Genomic_DNA"/>
</dbReference>
<dbReference type="eggNOG" id="COG1376">
    <property type="taxonomic scope" value="Bacteria"/>
</dbReference>
<feature type="compositionally biased region" description="Basic and acidic residues" evidence="10">
    <location>
        <begin position="415"/>
        <end position="429"/>
    </location>
</feature>
<name>C9LUL6_SELS3</name>
<dbReference type="Pfam" id="PF03734">
    <property type="entry name" value="YkuD"/>
    <property type="match status" value="1"/>
</dbReference>
<dbReference type="Proteomes" id="UP000003505">
    <property type="component" value="Unassembled WGS sequence"/>
</dbReference>
<keyword evidence="4" id="KW-0808">Transferase</keyword>
<dbReference type="PROSITE" id="PS52029">
    <property type="entry name" value="LD_TPASE"/>
    <property type="match status" value="1"/>
</dbReference>
<gene>
    <name evidence="12" type="ORF">SELSPUOL_01152</name>
</gene>
<keyword evidence="3" id="KW-0328">Glycosyltransferase</keyword>
<comment type="caution">
    <text evidence="12">The sequence shown here is derived from an EMBL/GenBank/DDBJ whole genome shotgun (WGS) entry which is preliminary data.</text>
</comment>
<sequence>MCYNESIFYESYFEEKDDAMMFKQIAAFFVCLSMFSGVSGWAGATEKEQGSSYGAWVKDISAESPEPEKVHASEVKSAAAEKTGDPYKIIINVAARSLGVYKNNEKIRLYPVGLGKLSTPTPVGYFSVLTKEENPTWVDPGDSKNTIPSGEGNPLGYRWMQVWGNYGIHGTNHPESIGSYVSNGCIRMKEADVEEVYDYASVGTPVEIMYQRIVIDKIKDNMIVYYIYPDGYGYQPLDVETVAKWLAGYGVDKFESDEEIERKIELSDGQPTYVARVYNLSVNGKSMSDKALIKDDIVYLPADKIAEQLKVLVTWDSKSATLGTKYGKAIGYEKKGSLFFNAEDAGVLFHLQGGLSKRGVYELTSIKETPAASTKEEVVETKDSVESEPMKSGEETAESAKTQERRPVAARTTRIYREGQADAMDSAKK</sequence>
<dbReference type="InterPro" id="IPR038063">
    <property type="entry name" value="Transpep_catalytic_dom"/>
</dbReference>
<dbReference type="GO" id="GO:0071972">
    <property type="term" value="F:peptidoglycan L,D-transpeptidase activity"/>
    <property type="evidence" value="ECO:0007669"/>
    <property type="project" value="TreeGrafter"/>
</dbReference>
<dbReference type="PANTHER" id="PTHR30582:SF24">
    <property type="entry name" value="L,D-TRANSPEPTIDASE ERFK_SRFK-RELATED"/>
    <property type="match status" value="1"/>
</dbReference>
<dbReference type="GO" id="GO:0016757">
    <property type="term" value="F:glycosyltransferase activity"/>
    <property type="evidence" value="ECO:0007669"/>
    <property type="project" value="UniProtKB-KW"/>
</dbReference>
<dbReference type="Gene3D" id="2.40.440.10">
    <property type="entry name" value="L,D-transpeptidase catalytic domain-like"/>
    <property type="match status" value="1"/>
</dbReference>
<dbReference type="UniPathway" id="UPA00219"/>
<dbReference type="GO" id="GO:0008360">
    <property type="term" value="P:regulation of cell shape"/>
    <property type="evidence" value="ECO:0007669"/>
    <property type="project" value="UniProtKB-UniRule"/>
</dbReference>
<feature type="domain" description="L,D-TPase catalytic" evidence="11">
    <location>
        <begin position="87"/>
        <end position="209"/>
    </location>
</feature>
<evidence type="ECO:0000256" key="6">
    <source>
        <dbReference type="ARBA" id="ARBA00022960"/>
    </source>
</evidence>
<evidence type="ECO:0000256" key="7">
    <source>
        <dbReference type="ARBA" id="ARBA00022984"/>
    </source>
</evidence>
<dbReference type="AlphaFoldDB" id="C9LUL6"/>
<evidence type="ECO:0000256" key="3">
    <source>
        <dbReference type="ARBA" id="ARBA00022676"/>
    </source>
</evidence>
<keyword evidence="6 9" id="KW-0133">Cell shape</keyword>
<dbReference type="GO" id="GO:0071555">
    <property type="term" value="P:cell wall organization"/>
    <property type="evidence" value="ECO:0007669"/>
    <property type="project" value="UniProtKB-UniRule"/>
</dbReference>
<dbReference type="GO" id="GO:0018104">
    <property type="term" value="P:peptidoglycan-protein cross-linking"/>
    <property type="evidence" value="ECO:0007669"/>
    <property type="project" value="TreeGrafter"/>
</dbReference>
<accession>C9LUL6</accession>
<feature type="active site" description="Nucleophile" evidence="9">
    <location>
        <position position="185"/>
    </location>
</feature>